<dbReference type="Proteomes" id="UP001596504">
    <property type="component" value="Unassembled WGS sequence"/>
</dbReference>
<evidence type="ECO:0000313" key="1">
    <source>
        <dbReference type="EMBL" id="MFC7342609.1"/>
    </source>
</evidence>
<sequence length="47" mass="4919">MAGLALLVLALVAVAAVFVALRDEGAEEIAVTDEDVELPRETPRAGR</sequence>
<comment type="caution">
    <text evidence="1">The sequence shown here is derived from an EMBL/GenBank/DDBJ whole genome shotgun (WGS) entry which is preliminary data.</text>
</comment>
<dbReference type="RefSeq" id="WP_380668645.1">
    <property type="nucleotide sequence ID" value="NZ_JBHTCJ010000006.1"/>
</dbReference>
<name>A0ABW2LL98_9PSEU</name>
<evidence type="ECO:0000313" key="2">
    <source>
        <dbReference type="Proteomes" id="UP001596504"/>
    </source>
</evidence>
<protein>
    <submittedName>
        <fullName evidence="1">Uncharacterized protein</fullName>
    </submittedName>
</protein>
<gene>
    <name evidence="1" type="ORF">ACFQRI_14485</name>
</gene>
<organism evidence="1 2">
    <name type="scientific">Saccharopolyspora griseoalba</name>
    <dbReference type="NCBI Taxonomy" id="1431848"/>
    <lineage>
        <taxon>Bacteria</taxon>
        <taxon>Bacillati</taxon>
        <taxon>Actinomycetota</taxon>
        <taxon>Actinomycetes</taxon>
        <taxon>Pseudonocardiales</taxon>
        <taxon>Pseudonocardiaceae</taxon>
        <taxon>Saccharopolyspora</taxon>
    </lineage>
</organism>
<proteinExistence type="predicted"/>
<reference evidence="2" key="1">
    <citation type="journal article" date="2019" name="Int. J. Syst. Evol. Microbiol.">
        <title>The Global Catalogue of Microorganisms (GCM) 10K type strain sequencing project: providing services to taxonomists for standard genome sequencing and annotation.</title>
        <authorList>
            <consortium name="The Broad Institute Genomics Platform"/>
            <consortium name="The Broad Institute Genome Sequencing Center for Infectious Disease"/>
            <person name="Wu L."/>
            <person name="Ma J."/>
        </authorList>
    </citation>
    <scope>NUCLEOTIDE SEQUENCE [LARGE SCALE GENOMIC DNA]</scope>
    <source>
        <strain evidence="2">WLHS5</strain>
    </source>
</reference>
<dbReference type="EMBL" id="JBHTCJ010000006">
    <property type="protein sequence ID" value="MFC7342609.1"/>
    <property type="molecule type" value="Genomic_DNA"/>
</dbReference>
<keyword evidence="2" id="KW-1185">Reference proteome</keyword>
<accession>A0ABW2LL98</accession>